<name>A0A0F9TB45_9ZZZZ</name>
<reference evidence="5" key="1">
    <citation type="journal article" date="2015" name="Nature">
        <title>Complex archaea that bridge the gap between prokaryotes and eukaryotes.</title>
        <authorList>
            <person name="Spang A."/>
            <person name="Saw J.H."/>
            <person name="Jorgensen S.L."/>
            <person name="Zaremba-Niedzwiedzka K."/>
            <person name="Martijn J."/>
            <person name="Lind A.E."/>
            <person name="van Eijk R."/>
            <person name="Schleper C."/>
            <person name="Guy L."/>
            <person name="Ettema T.J."/>
        </authorList>
    </citation>
    <scope>NUCLEOTIDE SEQUENCE</scope>
</reference>
<dbReference type="InterPro" id="IPR025154">
    <property type="entry name" value="Put_metallopeptidase_dom"/>
</dbReference>
<feature type="compositionally biased region" description="Low complexity" evidence="1">
    <location>
        <begin position="204"/>
        <end position="253"/>
    </location>
</feature>
<dbReference type="PANTHER" id="PTHR38730:SF1">
    <property type="entry name" value="SLL7028 PROTEIN"/>
    <property type="match status" value="1"/>
</dbReference>
<keyword evidence="2" id="KW-0472">Membrane</keyword>
<dbReference type="Pfam" id="PF13203">
    <property type="entry name" value="DUF2201_N"/>
    <property type="match status" value="2"/>
</dbReference>
<keyword evidence="2" id="KW-1133">Transmembrane helix</keyword>
<feature type="transmembrane region" description="Helical" evidence="2">
    <location>
        <begin position="33"/>
        <end position="56"/>
    </location>
</feature>
<keyword evidence="2" id="KW-0812">Transmembrane</keyword>
<protein>
    <recommendedName>
        <fullName evidence="6">VWA-like domain-containing protein</fullName>
    </recommendedName>
</protein>
<feature type="region of interest" description="Disordered" evidence="1">
    <location>
        <begin position="166"/>
        <end position="287"/>
    </location>
</feature>
<feature type="domain" description="Putative metallopeptidase" evidence="4">
    <location>
        <begin position="254"/>
        <end position="391"/>
    </location>
</feature>
<organism evidence="5">
    <name type="scientific">marine sediment metagenome</name>
    <dbReference type="NCBI Taxonomy" id="412755"/>
    <lineage>
        <taxon>unclassified sequences</taxon>
        <taxon>metagenomes</taxon>
        <taxon>ecological metagenomes</taxon>
    </lineage>
</organism>
<dbReference type="InterPro" id="IPR018698">
    <property type="entry name" value="VWA-like_dom"/>
</dbReference>
<feature type="domain" description="VWA-like" evidence="3">
    <location>
        <begin position="399"/>
        <end position="513"/>
    </location>
</feature>
<dbReference type="SUPFAM" id="SSF53300">
    <property type="entry name" value="vWA-like"/>
    <property type="match status" value="1"/>
</dbReference>
<sequence length="542" mass="57294">MPRVNRKSGGGMDLSPKLKFAAARLLIREKVPYIRSALLGMVVVWVPGLGTMGVTYDGILMVDEAFVAECTIEEVAGVLYHEVWHVLREHNVRCEAMGCVHPFEHKLSNLAGDAEINDDIMDHPFPLPTLIDPMTGQAGGPILPKNFGAENGRLMEEYYRLLRKQCQPQQQPGTGDGSHEKGSGESGQAGVDSPSPGSDKSVASDDTSSGGSNDDPGAGQGSPAGAASGSDGQPGVDSQASGSGADSPASSGEGESKGEGGSGNAKGKLPERQAGWGACGSAAGNPLPIEDEIRKRVKGRTRAELKRMKREVAEAVRNEASRSRGTVPGGLLRWAEKSLKPAVVPWQRELATVCRAAIAYRPGAVDYKYDRPSRRQAGLGFNSGDPILPCMRQPVPNVLIAVDTSGSMGTNELTDGLRESNGILKAVGVHATFMACDAAVHSMQKVRSWRDILPLLKGGGGTSFKPVFEALRKVRPKPDVLVFVTDGMGDCPEQPPIGTKVVWLLVGSHRTKPSMGSYGGKPVTWGKCIYLGGDPNAEKEAA</sequence>
<evidence type="ECO:0000259" key="3">
    <source>
        <dbReference type="Pfam" id="PF09967"/>
    </source>
</evidence>
<comment type="caution">
    <text evidence="5">The sequence shown here is derived from an EMBL/GenBank/DDBJ whole genome shotgun (WGS) entry which is preliminary data.</text>
</comment>
<proteinExistence type="predicted"/>
<feature type="domain" description="Putative metallopeptidase" evidence="4">
    <location>
        <begin position="20"/>
        <end position="214"/>
    </location>
</feature>
<evidence type="ECO:0008006" key="6">
    <source>
        <dbReference type="Google" id="ProtNLM"/>
    </source>
</evidence>
<dbReference type="Pfam" id="PF09967">
    <property type="entry name" value="DUF2201"/>
    <property type="match status" value="1"/>
</dbReference>
<dbReference type="AlphaFoldDB" id="A0A0F9TB45"/>
<evidence type="ECO:0000256" key="1">
    <source>
        <dbReference type="SAM" id="MobiDB-lite"/>
    </source>
</evidence>
<dbReference type="InterPro" id="IPR036465">
    <property type="entry name" value="vWFA_dom_sf"/>
</dbReference>
<dbReference type="EMBL" id="LAZR01001805">
    <property type="protein sequence ID" value="KKN38753.1"/>
    <property type="molecule type" value="Genomic_DNA"/>
</dbReference>
<evidence type="ECO:0000259" key="4">
    <source>
        <dbReference type="Pfam" id="PF13203"/>
    </source>
</evidence>
<evidence type="ECO:0000313" key="5">
    <source>
        <dbReference type="EMBL" id="KKN38753.1"/>
    </source>
</evidence>
<gene>
    <name evidence="5" type="ORF">LCGC14_0750160</name>
</gene>
<accession>A0A0F9TB45</accession>
<dbReference type="PANTHER" id="PTHR38730">
    <property type="entry name" value="SLL7028 PROTEIN"/>
    <property type="match status" value="1"/>
</dbReference>
<evidence type="ECO:0000256" key="2">
    <source>
        <dbReference type="SAM" id="Phobius"/>
    </source>
</evidence>